<dbReference type="InterPro" id="IPR038610">
    <property type="entry name" value="FliK-like_C_sf"/>
</dbReference>
<reference evidence="3 4" key="1">
    <citation type="submission" date="2018-10" db="EMBL/GenBank/DDBJ databases">
        <title>Genomic Encyclopedia of Archaeal and Bacterial Type Strains, Phase II (KMG-II): from individual species to whole genera.</title>
        <authorList>
            <person name="Goeker M."/>
        </authorList>
    </citation>
    <scope>NUCLEOTIDE SEQUENCE [LARGE SCALE GENOMIC DNA]</scope>
    <source>
        <strain evidence="3 4">DSM 15149</strain>
    </source>
</reference>
<feature type="region of interest" description="Disordered" evidence="1">
    <location>
        <begin position="285"/>
        <end position="306"/>
    </location>
</feature>
<dbReference type="NCBIfam" id="TIGR02514">
    <property type="entry name" value="type_III_yscP"/>
    <property type="match status" value="1"/>
</dbReference>
<comment type="caution">
    <text evidence="3">The sequence shown here is derived from an EMBL/GenBank/DDBJ whole genome shotgun (WGS) entry which is preliminary data.</text>
</comment>
<protein>
    <submittedName>
        <fullName evidence="3">Type III secretion protein P</fullName>
    </submittedName>
</protein>
<gene>
    <name evidence="3" type="ORF">BDD30_1237</name>
</gene>
<dbReference type="CDD" id="cd17467">
    <property type="entry name" value="T3SS_YscP_C"/>
    <property type="match status" value="1"/>
</dbReference>
<proteinExistence type="predicted"/>
<evidence type="ECO:0000259" key="2">
    <source>
        <dbReference type="Pfam" id="PF02120"/>
    </source>
</evidence>
<accession>A0ABX9STT0</accession>
<dbReference type="Gene3D" id="3.30.750.140">
    <property type="match status" value="1"/>
</dbReference>
<evidence type="ECO:0000256" key="1">
    <source>
        <dbReference type="SAM" id="MobiDB-lite"/>
    </source>
</evidence>
<dbReference type="Proteomes" id="UP000280955">
    <property type="component" value="Unassembled WGS sequence"/>
</dbReference>
<name>A0ABX9STT0_9GAMM</name>
<dbReference type="EMBL" id="RBLJ01000001">
    <property type="protein sequence ID" value="RKS66890.1"/>
    <property type="molecule type" value="Genomic_DNA"/>
</dbReference>
<evidence type="ECO:0000313" key="3">
    <source>
        <dbReference type="EMBL" id="RKS66890.1"/>
    </source>
</evidence>
<dbReference type="InterPro" id="IPR013354">
    <property type="entry name" value="T3SS_YscP_C"/>
</dbReference>
<feature type="compositionally biased region" description="Basic and acidic residues" evidence="1">
    <location>
        <begin position="285"/>
        <end position="295"/>
    </location>
</feature>
<dbReference type="RefSeq" id="WP_012777225.1">
    <property type="nucleotide sequence ID" value="NC_012962.1"/>
</dbReference>
<sequence length="442" mass="48958">MKPLTAIGKGVSPLPESPVAADADLQRRFEQAIASHTTNTRQPTTRRTEQPLNDPKANDKTTNLYSMDDSNEELSSFDSMHLTTDDPNIHALPQTSPSIPSCSHNREESLANPNQRETLPKFAHRPIEAITEIKESLTYEQTNFLAAPSIPELHLDLKSISIMSSAIPNPDITAIPAQKNANDELVAYPMTQATPDLPVNPDLKTSSALDLEPTDIMPTVASHPDTTAIPARKNTGNELAYRQNTQQGTILRQQEDLTLAMPVRYSNEIRIREGKTLAETEIHHLSASKPKESDTHPSYPNESDGKGAFFPPTQLLPGERILATMQATSATVPLLATLIDKLSVEISITLTQQQRPTTLHLTLPNLGALEIQLTNENGKLQIEILANPTTQQLLKQARSELLERLQHLYPTQTIDLSLPSQTDSEHGSRQRRSIYEEWKDDV</sequence>
<dbReference type="Pfam" id="PF02120">
    <property type="entry name" value="Flg_hook"/>
    <property type="match status" value="1"/>
</dbReference>
<feature type="region of interest" description="Disordered" evidence="1">
    <location>
        <begin position="1"/>
        <end position="112"/>
    </location>
</feature>
<keyword evidence="4" id="KW-1185">Reference proteome</keyword>
<dbReference type="InterPro" id="IPR021136">
    <property type="entry name" value="Flagellar_hook_control-like_C"/>
</dbReference>
<feature type="compositionally biased region" description="Polar residues" evidence="1">
    <location>
        <begin position="73"/>
        <end position="82"/>
    </location>
</feature>
<evidence type="ECO:0000313" key="4">
    <source>
        <dbReference type="Proteomes" id="UP000280955"/>
    </source>
</evidence>
<feature type="domain" description="Flagellar hook-length control protein-like C-terminal" evidence="2">
    <location>
        <begin position="352"/>
        <end position="407"/>
    </location>
</feature>
<organism evidence="3 4">
    <name type="scientific">Photorhabdus asymbiotica</name>
    <dbReference type="NCBI Taxonomy" id="291112"/>
    <lineage>
        <taxon>Bacteria</taxon>
        <taxon>Pseudomonadati</taxon>
        <taxon>Pseudomonadota</taxon>
        <taxon>Gammaproteobacteria</taxon>
        <taxon>Enterobacterales</taxon>
        <taxon>Morganellaceae</taxon>
        <taxon>Photorhabdus</taxon>
    </lineage>
</organism>
<feature type="compositionally biased region" description="Polar residues" evidence="1">
    <location>
        <begin position="93"/>
        <end position="103"/>
    </location>
</feature>